<organism evidence="1 2">
    <name type="scientific">Symbiodinium microadriaticum</name>
    <name type="common">Dinoflagellate</name>
    <name type="synonym">Zooxanthella microadriatica</name>
    <dbReference type="NCBI Taxonomy" id="2951"/>
    <lineage>
        <taxon>Eukaryota</taxon>
        <taxon>Sar</taxon>
        <taxon>Alveolata</taxon>
        <taxon>Dinophyceae</taxon>
        <taxon>Suessiales</taxon>
        <taxon>Symbiodiniaceae</taxon>
        <taxon>Symbiodinium</taxon>
    </lineage>
</organism>
<dbReference type="Proteomes" id="UP000186817">
    <property type="component" value="Unassembled WGS sequence"/>
</dbReference>
<evidence type="ECO:0000313" key="1">
    <source>
        <dbReference type="EMBL" id="OLQ11251.1"/>
    </source>
</evidence>
<keyword evidence="2" id="KW-1185">Reference proteome</keyword>
<evidence type="ECO:0000313" key="2">
    <source>
        <dbReference type="Proteomes" id="UP000186817"/>
    </source>
</evidence>
<gene>
    <name evidence="1" type="ORF">AK812_SmicGene4954</name>
</gene>
<dbReference type="AlphaFoldDB" id="A0A1Q9EV10"/>
<protein>
    <submittedName>
        <fullName evidence="1">Uncharacterized protein</fullName>
    </submittedName>
</protein>
<comment type="caution">
    <text evidence="1">The sequence shown here is derived from an EMBL/GenBank/DDBJ whole genome shotgun (WGS) entry which is preliminary data.</text>
</comment>
<dbReference type="EMBL" id="LSRX01000062">
    <property type="protein sequence ID" value="OLQ11251.1"/>
    <property type="molecule type" value="Genomic_DNA"/>
</dbReference>
<accession>A0A1Q9EV10</accession>
<sequence>MVLFRLSAAQESYSEDQPLIGVTDQKIEHTQRLLWHVFRDVRIHFSRILEYTFGSEDRSLTSAQSTLKLSATLTIEKSDDKAKTNEQIGQLLSHAKEQKFEGNVQRFLENMVLDTVVEEKKSTEVPKDFTPPKYRVKAMPKLNAKKITVKKMTAVDLAKRLEEGKDINFKEPMLITNVLDEIGKMPKAEAIQHLVESRADLEEWRDRWDVVELKLFEDSIRDRQPGAVCALQIHHFRVGGPPALDSDADDGGSVSWYLEKEFRIEPLPQTAQNAEVVRPMFVDIRYWPQDKARARMVGNQLHMEVNLWKIGFWDL</sequence>
<reference evidence="1 2" key="1">
    <citation type="submission" date="2016-02" db="EMBL/GenBank/DDBJ databases">
        <title>Genome analysis of coral dinoflagellate symbionts highlights evolutionary adaptations to a symbiotic lifestyle.</title>
        <authorList>
            <person name="Aranda M."/>
            <person name="Li Y."/>
            <person name="Liew Y.J."/>
            <person name="Baumgarten S."/>
            <person name="Simakov O."/>
            <person name="Wilson M."/>
            <person name="Piel J."/>
            <person name="Ashoor H."/>
            <person name="Bougouffa S."/>
            <person name="Bajic V.B."/>
            <person name="Ryu T."/>
            <person name="Ravasi T."/>
            <person name="Bayer T."/>
            <person name="Micklem G."/>
            <person name="Kim H."/>
            <person name="Bhak J."/>
            <person name="Lajeunesse T.C."/>
            <person name="Voolstra C.R."/>
        </authorList>
    </citation>
    <scope>NUCLEOTIDE SEQUENCE [LARGE SCALE GENOMIC DNA]</scope>
    <source>
        <strain evidence="1 2">CCMP2467</strain>
    </source>
</reference>
<proteinExistence type="predicted"/>
<name>A0A1Q9EV10_SYMMI</name>
<dbReference type="OrthoDB" id="441860at2759"/>